<dbReference type="EMBL" id="GDRN01073819">
    <property type="protein sequence ID" value="JAI63328.1"/>
    <property type="molecule type" value="Transcribed_RNA"/>
</dbReference>
<dbReference type="AlphaFoldDB" id="A0A0N7ZC33"/>
<organism evidence="2">
    <name type="scientific">Scylla olivacea</name>
    <name type="common">Orange mud crab</name>
    <name type="synonym">Cancer olivacea</name>
    <dbReference type="NCBI Taxonomy" id="85551"/>
    <lineage>
        <taxon>Eukaryota</taxon>
        <taxon>Metazoa</taxon>
        <taxon>Ecdysozoa</taxon>
        <taxon>Arthropoda</taxon>
        <taxon>Crustacea</taxon>
        <taxon>Multicrustacea</taxon>
        <taxon>Malacostraca</taxon>
        <taxon>Eumalacostraca</taxon>
        <taxon>Eucarida</taxon>
        <taxon>Decapoda</taxon>
        <taxon>Pleocyemata</taxon>
        <taxon>Brachyura</taxon>
        <taxon>Eubrachyura</taxon>
        <taxon>Portunoidea</taxon>
        <taxon>Portunidae</taxon>
        <taxon>Portuninae</taxon>
        <taxon>Scylla</taxon>
    </lineage>
</organism>
<dbReference type="InterPro" id="IPR041698">
    <property type="entry name" value="Methyltransf_25"/>
</dbReference>
<evidence type="ECO:0000313" key="2">
    <source>
        <dbReference type="EMBL" id="JAI63328.1"/>
    </source>
</evidence>
<name>A0A0N7ZC33_SCYOL</name>
<dbReference type="InterPro" id="IPR029063">
    <property type="entry name" value="SAM-dependent_MTases_sf"/>
</dbReference>
<dbReference type="SUPFAM" id="SSF53335">
    <property type="entry name" value="S-adenosyl-L-methionine-dependent methyltransferases"/>
    <property type="match status" value="1"/>
</dbReference>
<dbReference type="Pfam" id="PF13649">
    <property type="entry name" value="Methyltransf_25"/>
    <property type="match status" value="1"/>
</dbReference>
<sequence>MCACVRVCIDRTFSQEVSHKMSTNGAEARTKKATEDIFKQGIKTDEVTAIYDKWAENYDEIIREDWYNAPNLILAEVLQRIPAPSRASCRVLDVAAGTGRVGQDLRKEGFRHIDAVEPSSGMMDKLKATGAYTNMFLEYVGIGESTVPQDTYDLVLLCGGMGEGHVPVRGIDDLVRAAKKGGLISIVMRKIFIETVEAYKDKLEPYMEQLEKRGVWQKVERRVAPNYYFNNEGVIFTYRKA</sequence>
<feature type="domain" description="Methyltransferase" evidence="1">
    <location>
        <begin position="91"/>
        <end position="182"/>
    </location>
</feature>
<proteinExistence type="predicted"/>
<dbReference type="CDD" id="cd02440">
    <property type="entry name" value="AdoMet_MTases"/>
    <property type="match status" value="1"/>
</dbReference>
<reference evidence="2" key="1">
    <citation type="submission" date="2015-09" db="EMBL/GenBank/DDBJ databases">
        <title>Scylla olivacea transcriptome.</title>
        <authorList>
            <person name="Ikhwanuddin M."/>
        </authorList>
    </citation>
    <scope>NUCLEOTIDE SEQUENCE</scope>
</reference>
<protein>
    <recommendedName>
        <fullName evidence="1">Methyltransferase domain-containing protein</fullName>
    </recommendedName>
</protein>
<dbReference type="Gene3D" id="3.40.50.150">
    <property type="entry name" value="Vaccinia Virus protein VP39"/>
    <property type="match status" value="1"/>
</dbReference>
<accession>A0A0N7ZC33</accession>
<evidence type="ECO:0000259" key="1">
    <source>
        <dbReference type="Pfam" id="PF13649"/>
    </source>
</evidence>